<dbReference type="RefSeq" id="WP_308913456.1">
    <property type="nucleotide sequence ID" value="NZ_JAVGVR010000001.1"/>
</dbReference>
<organism evidence="2 3">
    <name type="scientific">Bacillus salipaludis</name>
    <dbReference type="NCBI Taxonomy" id="2547811"/>
    <lineage>
        <taxon>Bacteria</taxon>
        <taxon>Bacillati</taxon>
        <taxon>Bacillota</taxon>
        <taxon>Bacilli</taxon>
        <taxon>Bacillales</taxon>
        <taxon>Bacillaceae</taxon>
        <taxon>Bacillus</taxon>
    </lineage>
</organism>
<name>A0AA90R2L6_9BACI</name>
<sequence>MKFKTHNNSREVEGLDKSLFSTSEKRKYILIFGLIIFLTPTFFLVIDFFNLSSYIGFTVTYDWLGFFGGFLGGTFGGIATFMGVYLTLKYQKKADYEKNRLSVIPILEYKISYNKADFDNSMGQLSDEGGIPHINISKASYQDKNSLEWYFNLIICNVGMGHAQISRINLIFVNGNNHEEIIKKEEIGYSYKLVKKDHDKSFKFLIYAPGENIHDNFAYGLKIKIMYQDLLGNKYEQLAHASIASSDGINFANLHYYENFKHLK</sequence>
<protein>
    <submittedName>
        <fullName evidence="2">Uncharacterized protein</fullName>
    </submittedName>
</protein>
<keyword evidence="1" id="KW-0812">Transmembrane</keyword>
<evidence type="ECO:0000313" key="3">
    <source>
        <dbReference type="Proteomes" id="UP001178888"/>
    </source>
</evidence>
<feature type="transmembrane region" description="Helical" evidence="1">
    <location>
        <begin position="28"/>
        <end position="51"/>
    </location>
</feature>
<evidence type="ECO:0000313" key="2">
    <source>
        <dbReference type="EMBL" id="MDQ6598070.1"/>
    </source>
</evidence>
<gene>
    <name evidence="2" type="ORF">RCG21_17200</name>
</gene>
<comment type="caution">
    <text evidence="2">The sequence shown here is derived from an EMBL/GenBank/DDBJ whole genome shotgun (WGS) entry which is preliminary data.</text>
</comment>
<keyword evidence="3" id="KW-1185">Reference proteome</keyword>
<dbReference type="AlphaFoldDB" id="A0AA90R2L6"/>
<keyword evidence="1" id="KW-0472">Membrane</keyword>
<dbReference type="Proteomes" id="UP001178888">
    <property type="component" value="Unassembled WGS sequence"/>
</dbReference>
<accession>A0AA90R2L6</accession>
<evidence type="ECO:0000256" key="1">
    <source>
        <dbReference type="SAM" id="Phobius"/>
    </source>
</evidence>
<proteinExistence type="predicted"/>
<reference evidence="2" key="1">
    <citation type="submission" date="2023-08" db="EMBL/GenBank/DDBJ databases">
        <title>Nitrogen cycling bacteria in agricultural field soils.</title>
        <authorList>
            <person name="Jang J."/>
        </authorList>
    </citation>
    <scope>NUCLEOTIDE SEQUENCE</scope>
    <source>
        <strain evidence="2">PS3-36</strain>
    </source>
</reference>
<keyword evidence="1" id="KW-1133">Transmembrane helix</keyword>
<dbReference type="EMBL" id="JAVGVR010000001">
    <property type="protein sequence ID" value="MDQ6598070.1"/>
    <property type="molecule type" value="Genomic_DNA"/>
</dbReference>
<feature type="transmembrane region" description="Helical" evidence="1">
    <location>
        <begin position="63"/>
        <end position="88"/>
    </location>
</feature>